<dbReference type="RefSeq" id="WP_031942472.1">
    <property type="nucleotide sequence ID" value="NC_024988.1"/>
</dbReference>
<dbReference type="SUPFAM" id="SSF56300">
    <property type="entry name" value="Metallo-dependent phosphatases"/>
    <property type="match status" value="1"/>
</dbReference>
<dbReference type="PANTHER" id="PTHR42850">
    <property type="entry name" value="METALLOPHOSPHOESTERASE"/>
    <property type="match status" value="1"/>
</dbReference>
<evidence type="ECO:0000259" key="2">
    <source>
        <dbReference type="Pfam" id="PF12850"/>
    </source>
</evidence>
<dbReference type="Pfam" id="PF12850">
    <property type="entry name" value="Metallophos_2"/>
    <property type="match status" value="1"/>
</dbReference>
<dbReference type="EMBL" id="KJ801833">
    <property type="protein sequence ID" value="AIK02084.1"/>
    <property type="molecule type" value="Genomic_DNA"/>
</dbReference>
<dbReference type="Gene3D" id="3.60.21.10">
    <property type="match status" value="1"/>
</dbReference>
<reference evidence="3" key="1">
    <citation type="submission" date="2014-05" db="EMBL/GenBank/DDBJ databases">
        <title>Lactobacillus plantarum strain Zhang-ll plasmid pZL4.</title>
        <authorList>
            <person name="Xie Y."/>
            <person name="Zhang H."/>
        </authorList>
    </citation>
    <scope>NUCLEOTIDE SEQUENCE</scope>
    <source>
        <plasmid evidence="3">pZL4</plasmid>
    </source>
</reference>
<keyword evidence="3" id="KW-0614">Plasmid</keyword>
<evidence type="ECO:0000256" key="1">
    <source>
        <dbReference type="ARBA" id="ARBA00008950"/>
    </source>
</evidence>
<dbReference type="InterPro" id="IPR050126">
    <property type="entry name" value="Ap4A_hydrolase"/>
</dbReference>
<evidence type="ECO:0000313" key="3">
    <source>
        <dbReference type="EMBL" id="AIK02084.1"/>
    </source>
</evidence>
<dbReference type="InterPro" id="IPR029052">
    <property type="entry name" value="Metallo-depent_PP-like"/>
</dbReference>
<protein>
    <recommendedName>
        <fullName evidence="2">Calcineurin-like phosphoesterase domain-containing protein</fullName>
    </recommendedName>
</protein>
<sequence>MHIKFSKFYQIASGRKLIILKSDKWWEVTANMERRIAIIADVHGNYTAFKAVRDDIVKQQVDECWFMGDLFMPGPGAINIWQLLESLNPTICLRGNWDDDLIQAYDGAHSYDNETKIMISRIGEFIGNEVGGDVIQEMAKWPITTSIQVGALRLILNHNLPQSNSGQCLFPTNDQQKMDQIMDPSQHYDVGIYAHVHHQLYRYTSQERLILNPGSVGEPYDGWNLHQTNLRARYLLLTVDDGGIADLDYRRVAWDMQEERNRARNEELPYKEMYLRHLENGRNFIHDQPFLAQINKAHNYLRDVISYSKDRKHE</sequence>
<accession>A0A076U4M4</accession>
<proteinExistence type="inferred from homology"/>
<dbReference type="InterPro" id="IPR024654">
    <property type="entry name" value="Calcineurin-like_PHP_lpxH"/>
</dbReference>
<comment type="similarity">
    <text evidence="1">Belongs to the metallophosphoesterase superfamily. YfcE family.</text>
</comment>
<name>A0A076U4M4_LACPN</name>
<feature type="domain" description="Calcineurin-like phosphoesterase" evidence="2">
    <location>
        <begin position="35"/>
        <end position="227"/>
    </location>
</feature>
<geneLocation type="plasmid" evidence="3">
    <name>pZL4</name>
</geneLocation>
<dbReference type="AlphaFoldDB" id="A0A076U4M4"/>
<organism evidence="3">
    <name type="scientific">Lactiplantibacillus plantarum subsp. plantarum</name>
    <dbReference type="NCBI Taxonomy" id="337330"/>
    <lineage>
        <taxon>Bacteria</taxon>
        <taxon>Bacillati</taxon>
        <taxon>Bacillota</taxon>
        <taxon>Bacilli</taxon>
        <taxon>Lactobacillales</taxon>
        <taxon>Lactobacillaceae</taxon>
        <taxon>Lactiplantibacillus</taxon>
    </lineage>
</organism>
<dbReference type="PANTHER" id="PTHR42850:SF2">
    <property type="entry name" value="BLL5683 PROTEIN"/>
    <property type="match status" value="1"/>
</dbReference>
<dbReference type="GO" id="GO:0016791">
    <property type="term" value="F:phosphatase activity"/>
    <property type="evidence" value="ECO:0007669"/>
    <property type="project" value="TreeGrafter"/>
</dbReference>
<dbReference type="GO" id="GO:0005737">
    <property type="term" value="C:cytoplasm"/>
    <property type="evidence" value="ECO:0007669"/>
    <property type="project" value="TreeGrafter"/>
</dbReference>